<dbReference type="EMBL" id="JALNTZ010000003">
    <property type="protein sequence ID" value="KAJ3659889.1"/>
    <property type="molecule type" value="Genomic_DNA"/>
</dbReference>
<evidence type="ECO:0000256" key="1">
    <source>
        <dbReference type="ARBA" id="ARBA00023157"/>
    </source>
</evidence>
<dbReference type="Pfam" id="PF00089">
    <property type="entry name" value="Trypsin"/>
    <property type="match status" value="1"/>
</dbReference>
<name>A0AA38MKW5_9CUCU</name>
<comment type="caution">
    <text evidence="5">The sequence shown here is derived from an EMBL/GenBank/DDBJ whole genome shotgun (WGS) entry which is preliminary data.</text>
</comment>
<dbReference type="InterPro" id="IPR009003">
    <property type="entry name" value="Peptidase_S1_PA"/>
</dbReference>
<protein>
    <recommendedName>
        <fullName evidence="4">Peptidase S1 domain-containing protein</fullName>
    </recommendedName>
</protein>
<accession>A0AA38MKW5</accession>
<organism evidence="5 6">
    <name type="scientific">Zophobas morio</name>
    <dbReference type="NCBI Taxonomy" id="2755281"/>
    <lineage>
        <taxon>Eukaryota</taxon>
        <taxon>Metazoa</taxon>
        <taxon>Ecdysozoa</taxon>
        <taxon>Arthropoda</taxon>
        <taxon>Hexapoda</taxon>
        <taxon>Insecta</taxon>
        <taxon>Pterygota</taxon>
        <taxon>Neoptera</taxon>
        <taxon>Endopterygota</taxon>
        <taxon>Coleoptera</taxon>
        <taxon>Polyphaga</taxon>
        <taxon>Cucujiformia</taxon>
        <taxon>Tenebrionidae</taxon>
        <taxon>Zophobas</taxon>
    </lineage>
</organism>
<dbReference type="Pfam" id="PF18322">
    <property type="entry name" value="CLIP_1"/>
    <property type="match status" value="1"/>
</dbReference>
<dbReference type="InterPro" id="IPR001254">
    <property type="entry name" value="Trypsin_dom"/>
</dbReference>
<keyword evidence="3" id="KW-0732">Signal</keyword>
<dbReference type="PROSITE" id="PS50240">
    <property type="entry name" value="TRYPSIN_DOM"/>
    <property type="match status" value="1"/>
</dbReference>
<dbReference type="InterPro" id="IPR043504">
    <property type="entry name" value="Peptidase_S1_PA_chymotrypsin"/>
</dbReference>
<evidence type="ECO:0000256" key="2">
    <source>
        <dbReference type="ARBA" id="ARBA00024195"/>
    </source>
</evidence>
<dbReference type="PRINTS" id="PR00722">
    <property type="entry name" value="CHYMOTRYPSIN"/>
</dbReference>
<feature type="signal peptide" evidence="3">
    <location>
        <begin position="1"/>
        <end position="17"/>
    </location>
</feature>
<evidence type="ECO:0000313" key="5">
    <source>
        <dbReference type="EMBL" id="KAJ3659889.1"/>
    </source>
</evidence>
<dbReference type="InterPro" id="IPR041515">
    <property type="entry name" value="PPAF-2-like_Clip"/>
</dbReference>
<dbReference type="PANTHER" id="PTHR24256">
    <property type="entry name" value="TRYPTASE-RELATED"/>
    <property type="match status" value="1"/>
</dbReference>
<dbReference type="GO" id="GO:0006508">
    <property type="term" value="P:proteolysis"/>
    <property type="evidence" value="ECO:0007669"/>
    <property type="project" value="InterPro"/>
</dbReference>
<dbReference type="Gene3D" id="2.40.10.10">
    <property type="entry name" value="Trypsin-like serine proteases"/>
    <property type="match status" value="1"/>
</dbReference>
<feature type="domain" description="Peptidase S1" evidence="4">
    <location>
        <begin position="84"/>
        <end position="297"/>
    </location>
</feature>
<evidence type="ECO:0000256" key="3">
    <source>
        <dbReference type="SAM" id="SignalP"/>
    </source>
</evidence>
<gene>
    <name evidence="5" type="ORF">Zmor_011551</name>
</gene>
<dbReference type="SMART" id="SM00020">
    <property type="entry name" value="Tryp_SPc"/>
    <property type="match status" value="1"/>
</dbReference>
<proteinExistence type="inferred from homology"/>
<dbReference type="AlphaFoldDB" id="A0AA38MKW5"/>
<dbReference type="InterPro" id="IPR051487">
    <property type="entry name" value="Ser/Thr_Proteases_Immune/Dev"/>
</dbReference>
<keyword evidence="1" id="KW-1015">Disulfide bond</keyword>
<evidence type="ECO:0000313" key="6">
    <source>
        <dbReference type="Proteomes" id="UP001168821"/>
    </source>
</evidence>
<dbReference type="CDD" id="cd00190">
    <property type="entry name" value="Tryp_SPc"/>
    <property type="match status" value="1"/>
</dbReference>
<comment type="similarity">
    <text evidence="2">Belongs to the peptidase S1 family. CLIP subfamily.</text>
</comment>
<feature type="chain" id="PRO_5041289717" description="Peptidase S1 domain-containing protein" evidence="3">
    <location>
        <begin position="18"/>
        <end position="308"/>
    </location>
</feature>
<dbReference type="InterPro" id="IPR018114">
    <property type="entry name" value="TRYPSIN_HIS"/>
</dbReference>
<dbReference type="GO" id="GO:0004252">
    <property type="term" value="F:serine-type endopeptidase activity"/>
    <property type="evidence" value="ECO:0007669"/>
    <property type="project" value="InterPro"/>
</dbReference>
<dbReference type="SUPFAM" id="SSF50494">
    <property type="entry name" value="Trypsin-like serine proteases"/>
    <property type="match status" value="1"/>
</dbReference>
<dbReference type="Proteomes" id="UP001168821">
    <property type="component" value="Unassembled WGS sequence"/>
</dbReference>
<reference evidence="5" key="1">
    <citation type="journal article" date="2023" name="G3 (Bethesda)">
        <title>Whole genome assemblies of Zophobas morio and Tenebrio molitor.</title>
        <authorList>
            <person name="Kaur S."/>
            <person name="Stinson S.A."/>
            <person name="diCenzo G.C."/>
        </authorList>
    </citation>
    <scope>NUCLEOTIDE SEQUENCE</scope>
    <source>
        <strain evidence="5">QUZm001</strain>
    </source>
</reference>
<keyword evidence="6" id="KW-1185">Reference proteome</keyword>
<evidence type="ECO:0000259" key="4">
    <source>
        <dbReference type="PROSITE" id="PS50240"/>
    </source>
</evidence>
<sequence>MIKFIVFIFLLVKFSQAKNCTCMPFYMCEDDYTIIADGEGLIEIRNAIECEGFLNVCCIAPRPTTPEPLKKSTKRCGLQNDKPFPWSSTLLYKQYPNFVSSYKCRVSLIHPKIVLTAAHCLQEKGFYQVKVAGSLRTVANITMHPSFKWATFQNDIAVLILNKPFNVERVSTVCLPPPGSVLDGINCTTATSSKEKGKKLEVIGLSVVAGDECVEKLRKSRLGAGFELHESFVCTRGVEEDTCAGDGGSPLICPVPGVPGRYQQAGIASWGIGCGDGNPGVYANLAHLRDWIDEVVAETGLDASFYRV</sequence>
<dbReference type="InterPro" id="IPR001314">
    <property type="entry name" value="Peptidase_S1A"/>
</dbReference>
<dbReference type="PROSITE" id="PS00134">
    <property type="entry name" value="TRYPSIN_HIS"/>
    <property type="match status" value="1"/>
</dbReference>